<dbReference type="InParanoid" id="A0A6P6Y8A1"/>
<proteinExistence type="predicted"/>
<dbReference type="RefSeq" id="XP_027200769.1">
    <property type="nucleotide sequence ID" value="XM_027344968.1"/>
</dbReference>
<keyword evidence="1" id="KW-1185">Reference proteome</keyword>
<accession>A0A6P6Y8A1</accession>
<dbReference type="Proteomes" id="UP000515146">
    <property type="component" value="Unplaced"/>
</dbReference>
<dbReference type="KEGG" id="dpte:113794826"/>
<dbReference type="OrthoDB" id="10404551at2759"/>
<reference evidence="2" key="1">
    <citation type="submission" date="2025-08" db="UniProtKB">
        <authorList>
            <consortium name="RefSeq"/>
        </authorList>
    </citation>
    <scope>IDENTIFICATION</scope>
    <source>
        <strain evidence="2">Airmid</strain>
    </source>
</reference>
<organism evidence="1 2">
    <name type="scientific">Dermatophagoides pteronyssinus</name>
    <name type="common">European house dust mite</name>
    <dbReference type="NCBI Taxonomy" id="6956"/>
    <lineage>
        <taxon>Eukaryota</taxon>
        <taxon>Metazoa</taxon>
        <taxon>Ecdysozoa</taxon>
        <taxon>Arthropoda</taxon>
        <taxon>Chelicerata</taxon>
        <taxon>Arachnida</taxon>
        <taxon>Acari</taxon>
        <taxon>Acariformes</taxon>
        <taxon>Sarcoptiformes</taxon>
        <taxon>Astigmata</taxon>
        <taxon>Psoroptidia</taxon>
        <taxon>Analgoidea</taxon>
        <taxon>Pyroglyphidae</taxon>
        <taxon>Dermatophagoidinae</taxon>
        <taxon>Dermatophagoides</taxon>
    </lineage>
</organism>
<name>A0A6P6Y8A1_DERPT</name>
<dbReference type="AlphaFoldDB" id="A0A6P6Y8A1"/>
<gene>
    <name evidence="2" type="primary">LOC113794826</name>
</gene>
<sequence length="276" mass="32498">MIHSFIGIVSFNQSTTIHIMEHRQHFHHHQMSSSPTTITMTSTIAAAKLDAQRSISSMSTHSNDSYLLQRANGVNGIYDRGRSPSPTEFFRTKLENYNHIWIREHELNEFIHNGIQKFLDKQAVRDLIHAYDLDDIFINGEEHFFENIYNEFDINNGNNGNYQVLDDSRINARGKFSKLIDVYNSQMMKAANVYPKKFVDKQQKLQQQQLQQQKQRQQQQLVAVHWRKNRKIIGFFTTILIHMFGIKTRHLAHQRRESDQLNAMLEKQSKENQQNN</sequence>
<evidence type="ECO:0000313" key="2">
    <source>
        <dbReference type="RefSeq" id="XP_027200769.1"/>
    </source>
</evidence>
<protein>
    <submittedName>
        <fullName evidence="2">Uncharacterized protein LOC113794826</fullName>
    </submittedName>
</protein>
<evidence type="ECO:0000313" key="1">
    <source>
        <dbReference type="Proteomes" id="UP000515146"/>
    </source>
</evidence>
<dbReference type="OMA" id="WIREHEL"/>